<proteinExistence type="inferred from homology"/>
<sequence length="270" mass="31405">MLLKKDGHVHTPFCPHGSIDELELYIEQAIKEGFNCLTFTEHAPLPKGFKDPTPLEDSAMKLEELGDYFESILLLKERYQNSITINVGLEIDYIRDYEKETTDFLNEYGKYLDDSILSVHFLKIKDQYYCMDFDDKTFNEMISETGSLKVLHETYYNEVLHSINSDLGKYKPKRIGHITLANKFQKLFPVTFSNEKWILDILTSIKEKNLEIDYNVAGLRKEYCGEVYPNDEIAKMAIKQEIPLIYGSDAHSARDVGKNYKYFEQLSNSK</sequence>
<dbReference type="EC" id="3.1.3.15" evidence="3 8"/>
<keyword evidence="5 8" id="KW-0378">Hydrolase</keyword>
<evidence type="ECO:0000313" key="11">
    <source>
        <dbReference type="Proteomes" id="UP001597318"/>
    </source>
</evidence>
<comment type="pathway">
    <text evidence="1 8">Amino-acid biosynthesis; L-histidine biosynthesis; L-histidine from 5-phospho-alpha-D-ribose 1-diphosphate: step 8/9.</text>
</comment>
<evidence type="ECO:0000256" key="8">
    <source>
        <dbReference type="RuleBase" id="RU366003"/>
    </source>
</evidence>
<accession>A0ABW5BVG6</accession>
<gene>
    <name evidence="10" type="primary">hisJ</name>
    <name evidence="10" type="ORF">ACFSKK_08145</name>
</gene>
<feature type="domain" description="PHP" evidence="9">
    <location>
        <begin position="6"/>
        <end position="215"/>
    </location>
</feature>
<dbReference type="PANTHER" id="PTHR21039:SF0">
    <property type="entry name" value="HISTIDINOL-PHOSPHATASE"/>
    <property type="match status" value="1"/>
</dbReference>
<dbReference type="InterPro" id="IPR010140">
    <property type="entry name" value="Histidinol_P_phosphatase_HisJ"/>
</dbReference>
<dbReference type="GO" id="GO:0004401">
    <property type="term" value="F:histidinol-phosphatase activity"/>
    <property type="evidence" value="ECO:0007669"/>
    <property type="project" value="UniProtKB-EC"/>
</dbReference>
<evidence type="ECO:0000256" key="4">
    <source>
        <dbReference type="ARBA" id="ARBA00022605"/>
    </source>
</evidence>
<dbReference type="CDD" id="cd12110">
    <property type="entry name" value="PHP_HisPPase_Hisj_like"/>
    <property type="match status" value="1"/>
</dbReference>
<dbReference type="Proteomes" id="UP001597318">
    <property type="component" value="Unassembled WGS sequence"/>
</dbReference>
<name>A0ABW5BVG6_9BACI</name>
<keyword evidence="4 8" id="KW-0028">Amino-acid biosynthesis</keyword>
<evidence type="ECO:0000256" key="7">
    <source>
        <dbReference type="ARBA" id="ARBA00049158"/>
    </source>
</evidence>
<dbReference type="NCBIfam" id="TIGR01856">
    <property type="entry name" value="hisJ_fam"/>
    <property type="match status" value="1"/>
</dbReference>
<evidence type="ECO:0000256" key="2">
    <source>
        <dbReference type="ARBA" id="ARBA00009152"/>
    </source>
</evidence>
<evidence type="ECO:0000256" key="3">
    <source>
        <dbReference type="ARBA" id="ARBA00013085"/>
    </source>
</evidence>
<reference evidence="11" key="1">
    <citation type="journal article" date="2019" name="Int. J. Syst. Evol. Microbiol.">
        <title>The Global Catalogue of Microorganisms (GCM) 10K type strain sequencing project: providing services to taxonomists for standard genome sequencing and annotation.</title>
        <authorList>
            <consortium name="The Broad Institute Genomics Platform"/>
            <consortium name="The Broad Institute Genome Sequencing Center for Infectious Disease"/>
            <person name="Wu L."/>
            <person name="Ma J."/>
        </authorList>
    </citation>
    <scope>NUCLEOTIDE SEQUENCE [LARGE SCALE GENOMIC DNA]</scope>
    <source>
        <strain evidence="11">CGMCC 1.15474</strain>
    </source>
</reference>
<comment type="catalytic activity">
    <reaction evidence="7 8">
        <text>L-histidinol phosphate + H2O = L-histidinol + phosphate</text>
        <dbReference type="Rhea" id="RHEA:14465"/>
        <dbReference type="ChEBI" id="CHEBI:15377"/>
        <dbReference type="ChEBI" id="CHEBI:43474"/>
        <dbReference type="ChEBI" id="CHEBI:57699"/>
        <dbReference type="ChEBI" id="CHEBI:57980"/>
        <dbReference type="EC" id="3.1.3.15"/>
    </reaction>
</comment>
<dbReference type="RefSeq" id="WP_247345078.1">
    <property type="nucleotide sequence ID" value="NZ_CP095550.1"/>
</dbReference>
<dbReference type="Pfam" id="PF02811">
    <property type="entry name" value="PHP"/>
    <property type="match status" value="1"/>
</dbReference>
<dbReference type="InterPro" id="IPR016195">
    <property type="entry name" value="Pol/histidinol_Pase-like"/>
</dbReference>
<keyword evidence="6 8" id="KW-0368">Histidine biosynthesis</keyword>
<protein>
    <recommendedName>
        <fullName evidence="3 8">Histidinol-phosphatase</fullName>
        <shortName evidence="8">HolPase</shortName>
        <ecNumber evidence="3 8">3.1.3.15</ecNumber>
    </recommendedName>
</protein>
<dbReference type="InterPro" id="IPR004013">
    <property type="entry name" value="PHP_dom"/>
</dbReference>
<evidence type="ECO:0000256" key="5">
    <source>
        <dbReference type="ARBA" id="ARBA00022801"/>
    </source>
</evidence>
<keyword evidence="11" id="KW-1185">Reference proteome</keyword>
<evidence type="ECO:0000256" key="6">
    <source>
        <dbReference type="ARBA" id="ARBA00023102"/>
    </source>
</evidence>
<organism evidence="10 11">
    <name type="scientific">Metabacillus endolithicus</name>
    <dbReference type="NCBI Taxonomy" id="1535204"/>
    <lineage>
        <taxon>Bacteria</taxon>
        <taxon>Bacillati</taxon>
        <taxon>Bacillota</taxon>
        <taxon>Bacilli</taxon>
        <taxon>Bacillales</taxon>
        <taxon>Bacillaceae</taxon>
        <taxon>Metabacillus</taxon>
    </lineage>
</organism>
<dbReference type="SUPFAM" id="SSF89550">
    <property type="entry name" value="PHP domain-like"/>
    <property type="match status" value="1"/>
</dbReference>
<dbReference type="NCBIfam" id="NF005996">
    <property type="entry name" value="PRK08123.1"/>
    <property type="match status" value="1"/>
</dbReference>
<dbReference type="Gene3D" id="3.20.20.140">
    <property type="entry name" value="Metal-dependent hydrolases"/>
    <property type="match status" value="1"/>
</dbReference>
<comment type="similarity">
    <text evidence="2 8">Belongs to the PHP hydrolase family. HisK subfamily.</text>
</comment>
<comment type="caution">
    <text evidence="10">The sequence shown here is derived from an EMBL/GenBank/DDBJ whole genome shotgun (WGS) entry which is preliminary data.</text>
</comment>
<evidence type="ECO:0000313" key="10">
    <source>
        <dbReference type="EMBL" id="MFD2213644.1"/>
    </source>
</evidence>
<dbReference type="Pfam" id="PF13263">
    <property type="entry name" value="PHP_C"/>
    <property type="match status" value="1"/>
</dbReference>
<evidence type="ECO:0000259" key="9">
    <source>
        <dbReference type="Pfam" id="PF02811"/>
    </source>
</evidence>
<dbReference type="EMBL" id="JBHUIK010000002">
    <property type="protein sequence ID" value="MFD2213644.1"/>
    <property type="molecule type" value="Genomic_DNA"/>
</dbReference>
<dbReference type="PANTHER" id="PTHR21039">
    <property type="entry name" value="HISTIDINOL PHOSPHATASE-RELATED"/>
    <property type="match status" value="1"/>
</dbReference>
<evidence type="ECO:0000256" key="1">
    <source>
        <dbReference type="ARBA" id="ARBA00004970"/>
    </source>
</evidence>